<evidence type="ECO:0000259" key="9">
    <source>
        <dbReference type="PROSITE" id="PS50991"/>
    </source>
</evidence>
<dbReference type="EC" id="2.3.3.14" evidence="3 8"/>
<dbReference type="InterPro" id="IPR054691">
    <property type="entry name" value="LeuA/HCS_post-cat"/>
</dbReference>
<keyword evidence="5 7" id="KW-0808">Transferase</keyword>
<dbReference type="InterPro" id="IPR013785">
    <property type="entry name" value="Aldolase_TIM"/>
</dbReference>
<dbReference type="Pfam" id="PF22617">
    <property type="entry name" value="HCS_D2"/>
    <property type="match status" value="1"/>
</dbReference>
<dbReference type="GO" id="GO:0019752">
    <property type="term" value="P:carboxylic acid metabolic process"/>
    <property type="evidence" value="ECO:0007669"/>
    <property type="project" value="UniProtKB-UniRule"/>
</dbReference>
<evidence type="ECO:0000256" key="7">
    <source>
        <dbReference type="RuleBase" id="RU003523"/>
    </source>
</evidence>
<dbReference type="PANTHER" id="PTHR42880:SF1">
    <property type="entry name" value="ISOPROPYLMALATE_HOMOCITRATE_CITRAMALATE SYNTHASE FAMILY PROTEIN"/>
    <property type="match status" value="1"/>
</dbReference>
<dbReference type="GO" id="GO:0004410">
    <property type="term" value="F:homocitrate synthase activity"/>
    <property type="evidence" value="ECO:0007669"/>
    <property type="project" value="UniProtKB-UniRule"/>
</dbReference>
<dbReference type="SUPFAM" id="SSF51569">
    <property type="entry name" value="Aldolase"/>
    <property type="match status" value="1"/>
</dbReference>
<dbReference type="Gene3D" id="1.10.238.260">
    <property type="match status" value="1"/>
</dbReference>
<dbReference type="InterPro" id="IPR000891">
    <property type="entry name" value="PYR_CT"/>
</dbReference>
<dbReference type="InterPro" id="IPR002034">
    <property type="entry name" value="AIPM/Hcit_synth_CS"/>
</dbReference>
<evidence type="ECO:0000256" key="5">
    <source>
        <dbReference type="ARBA" id="ARBA00022679"/>
    </source>
</evidence>
<dbReference type="NCBIfam" id="TIGR02660">
    <property type="entry name" value="nifV_homocitr"/>
    <property type="match status" value="1"/>
</dbReference>
<organism evidence="10">
    <name type="scientific">Magnetococcus massalia (strain MO-1)</name>
    <dbReference type="NCBI Taxonomy" id="451514"/>
    <lineage>
        <taxon>Bacteria</taxon>
        <taxon>Pseudomonadati</taxon>
        <taxon>Pseudomonadota</taxon>
        <taxon>Magnetococcia</taxon>
        <taxon>Magnetococcales</taxon>
        <taxon>Magnetococcaceae</taxon>
        <taxon>Magnetococcus</taxon>
    </lineage>
</organism>
<gene>
    <name evidence="10" type="primary">nifV</name>
    <name evidence="10" type="ORF">MAGMO_0380</name>
</gene>
<reference evidence="10" key="1">
    <citation type="submission" date="2015-04" db="EMBL/GenBank/DDBJ databases">
        <authorList>
            <person name="Syromyatnikov M.Y."/>
            <person name="Popov V.N."/>
        </authorList>
    </citation>
    <scope>NUCLEOTIDE SEQUENCE</scope>
    <source>
        <strain evidence="10">MO-1</strain>
    </source>
</reference>
<evidence type="ECO:0000256" key="3">
    <source>
        <dbReference type="ARBA" id="ARBA00012974"/>
    </source>
</evidence>
<dbReference type="InterPro" id="IPR013477">
    <property type="entry name" value="NifV/FrbC"/>
</dbReference>
<dbReference type="PROSITE" id="PS50991">
    <property type="entry name" value="PYR_CT"/>
    <property type="match status" value="1"/>
</dbReference>
<protein>
    <recommendedName>
        <fullName evidence="4 8">Homocitrate synthase</fullName>
        <ecNumber evidence="3 8">2.3.3.14</ecNumber>
    </recommendedName>
</protein>
<comment type="catalytic activity">
    <reaction evidence="6 8">
        <text>acetyl-CoA + 2-oxoglutarate + H2O = (2R)-homocitrate + CoA + H(+)</text>
        <dbReference type="Rhea" id="RHEA:12929"/>
        <dbReference type="ChEBI" id="CHEBI:15377"/>
        <dbReference type="ChEBI" id="CHEBI:15378"/>
        <dbReference type="ChEBI" id="CHEBI:16810"/>
        <dbReference type="ChEBI" id="CHEBI:57287"/>
        <dbReference type="ChEBI" id="CHEBI:57288"/>
        <dbReference type="ChEBI" id="CHEBI:58884"/>
        <dbReference type="EC" id="2.3.3.14"/>
    </reaction>
</comment>
<dbReference type="Gene3D" id="3.20.20.70">
    <property type="entry name" value="Aldolase class I"/>
    <property type="match status" value="1"/>
</dbReference>
<dbReference type="EMBL" id="LO017727">
    <property type="protein sequence ID" value="CRH04592.1"/>
    <property type="molecule type" value="Genomic_DNA"/>
</dbReference>
<sequence>MQRTIILDDTTLRDGEQSAGVAFSSEEKLQIAQRLDQAGVPELEIGIPAMGEQERQDIRAIASLGLDARLLVWLRMHDADIALLPGLGVDMADLSTSASDQQIEHKLGRSRSWVLESIEKQVRRTIDEVGIEICLGCEDASRADIDFLLRMGETAQRAGAKRLRFADTMGILDPFTTFERFQTLRQNLDLELEIHAHNDLGLATANTLAAIRGGATHANTTVNGLGERAGNAALEEVVVALATLQEAESGVRCHQLQGLSQMVESASGRMLSCQKSVVGSAVFQHESGIHVDGLLKDTRNYQGVDPLPLGRHHELVLGKHSGRQGVINAYAKLGIQLGSEQAMALLNQVRAFATQHKRSPQPVELRRLYQRLQTIPAMPHGVRPWATRKAG</sequence>
<keyword evidence="8" id="KW-0535">Nitrogen fixation</keyword>
<evidence type="ECO:0000256" key="4">
    <source>
        <dbReference type="ARBA" id="ARBA00020735"/>
    </source>
</evidence>
<evidence type="ECO:0000256" key="1">
    <source>
        <dbReference type="ARBA" id="ARBA00003050"/>
    </source>
</evidence>
<dbReference type="GO" id="GO:0009399">
    <property type="term" value="P:nitrogen fixation"/>
    <property type="evidence" value="ECO:0007669"/>
    <property type="project" value="UniProtKB-UniRule"/>
</dbReference>
<dbReference type="PROSITE" id="PS00815">
    <property type="entry name" value="AIPM_HOMOCIT_SYNTH_1"/>
    <property type="match status" value="1"/>
</dbReference>
<dbReference type="PANTHER" id="PTHR42880">
    <property type="entry name" value="HOMOCITRATE SYNTHASE"/>
    <property type="match status" value="1"/>
</dbReference>
<proteinExistence type="inferred from homology"/>
<evidence type="ECO:0000256" key="6">
    <source>
        <dbReference type="ARBA" id="ARBA00048019"/>
    </source>
</evidence>
<dbReference type="PROSITE" id="PS00816">
    <property type="entry name" value="AIPM_HOMOCIT_SYNTH_2"/>
    <property type="match status" value="1"/>
</dbReference>
<dbReference type="CDD" id="cd07939">
    <property type="entry name" value="DRE_TIM_NifV"/>
    <property type="match status" value="1"/>
</dbReference>
<keyword evidence="10" id="KW-0012">Acyltransferase</keyword>
<comment type="function">
    <text evidence="1 8">This protein is a Fe-Mo-cofactor biosynthetic component.</text>
</comment>
<evidence type="ECO:0000256" key="2">
    <source>
        <dbReference type="ARBA" id="ARBA00006154"/>
    </source>
</evidence>
<name>A0A1S7LCQ3_MAGMO</name>
<dbReference type="Pfam" id="PF00682">
    <property type="entry name" value="HMGL-like"/>
    <property type="match status" value="1"/>
</dbReference>
<comment type="similarity">
    <text evidence="2 7">Belongs to the alpha-IPM synthase/homocitrate synthase family.</text>
</comment>
<feature type="domain" description="Pyruvate carboxyltransferase" evidence="9">
    <location>
        <begin position="5"/>
        <end position="257"/>
    </location>
</feature>
<dbReference type="AlphaFoldDB" id="A0A1S7LCQ3"/>
<evidence type="ECO:0000256" key="8">
    <source>
        <dbReference type="RuleBase" id="RU367143"/>
    </source>
</evidence>
<evidence type="ECO:0000313" key="10">
    <source>
        <dbReference type="EMBL" id="CRH04592.1"/>
    </source>
</evidence>
<accession>A0A1S7LCQ3</accession>